<dbReference type="Proteomes" id="UP001187192">
    <property type="component" value="Unassembled WGS sequence"/>
</dbReference>
<proteinExistence type="predicted"/>
<protein>
    <submittedName>
        <fullName evidence="2">Uncharacterized protein</fullName>
    </submittedName>
</protein>
<keyword evidence="3" id="KW-1185">Reference proteome</keyword>
<reference evidence="2" key="1">
    <citation type="submission" date="2023-07" db="EMBL/GenBank/DDBJ databases">
        <title>draft genome sequence of fig (Ficus carica).</title>
        <authorList>
            <person name="Takahashi T."/>
            <person name="Nishimura K."/>
        </authorList>
    </citation>
    <scope>NUCLEOTIDE SEQUENCE</scope>
</reference>
<dbReference type="AlphaFoldDB" id="A0AA88JGG8"/>
<accession>A0AA88JGG8</accession>
<name>A0AA88JGG8_FICCA</name>
<gene>
    <name evidence="2" type="ORF">TIFTF001_053388</name>
</gene>
<organism evidence="2 3">
    <name type="scientific">Ficus carica</name>
    <name type="common">Common fig</name>
    <dbReference type="NCBI Taxonomy" id="3494"/>
    <lineage>
        <taxon>Eukaryota</taxon>
        <taxon>Viridiplantae</taxon>
        <taxon>Streptophyta</taxon>
        <taxon>Embryophyta</taxon>
        <taxon>Tracheophyta</taxon>
        <taxon>Spermatophyta</taxon>
        <taxon>Magnoliopsida</taxon>
        <taxon>eudicotyledons</taxon>
        <taxon>Gunneridae</taxon>
        <taxon>Pentapetalae</taxon>
        <taxon>rosids</taxon>
        <taxon>fabids</taxon>
        <taxon>Rosales</taxon>
        <taxon>Moraceae</taxon>
        <taxon>Ficeae</taxon>
        <taxon>Ficus</taxon>
    </lineage>
</organism>
<evidence type="ECO:0000313" key="2">
    <source>
        <dbReference type="EMBL" id="GMN71347.1"/>
    </source>
</evidence>
<feature type="region of interest" description="Disordered" evidence="1">
    <location>
        <begin position="1"/>
        <end position="23"/>
    </location>
</feature>
<sequence>MCEMKWEMQGKMEESGKLRVELS</sequence>
<evidence type="ECO:0000256" key="1">
    <source>
        <dbReference type="SAM" id="MobiDB-lite"/>
    </source>
</evidence>
<evidence type="ECO:0000313" key="3">
    <source>
        <dbReference type="Proteomes" id="UP001187192"/>
    </source>
</evidence>
<comment type="caution">
    <text evidence="2">The sequence shown here is derived from an EMBL/GenBank/DDBJ whole genome shotgun (WGS) entry which is preliminary data.</text>
</comment>
<dbReference type="EMBL" id="BTGU01012619">
    <property type="protein sequence ID" value="GMN71347.1"/>
    <property type="molecule type" value="Genomic_DNA"/>
</dbReference>